<evidence type="ECO:0000313" key="2">
    <source>
        <dbReference type="EMBL" id="KRH55844.1"/>
    </source>
</evidence>
<evidence type="ECO:0000256" key="1">
    <source>
        <dbReference type="SAM" id="MobiDB-lite"/>
    </source>
</evidence>
<evidence type="ECO:0008006" key="5">
    <source>
        <dbReference type="Google" id="ProtNLM"/>
    </source>
</evidence>
<dbReference type="PANTHER" id="PTHR45023:SF4">
    <property type="entry name" value="GLYCINE-RICH PROTEIN-RELATED"/>
    <property type="match status" value="1"/>
</dbReference>
<keyword evidence="4" id="KW-1185">Reference proteome</keyword>
<dbReference type="AlphaFoldDB" id="A0A0R0JWI7"/>
<organism evidence="2">
    <name type="scientific">Glycine max</name>
    <name type="common">Soybean</name>
    <name type="synonym">Glycine hispida</name>
    <dbReference type="NCBI Taxonomy" id="3847"/>
    <lineage>
        <taxon>Eukaryota</taxon>
        <taxon>Viridiplantae</taxon>
        <taxon>Streptophyta</taxon>
        <taxon>Embryophyta</taxon>
        <taxon>Tracheophyta</taxon>
        <taxon>Spermatophyta</taxon>
        <taxon>Magnoliopsida</taxon>
        <taxon>eudicotyledons</taxon>
        <taxon>Gunneridae</taxon>
        <taxon>Pentapetalae</taxon>
        <taxon>rosids</taxon>
        <taxon>fabids</taxon>
        <taxon>Fabales</taxon>
        <taxon>Fabaceae</taxon>
        <taxon>Papilionoideae</taxon>
        <taxon>50 kb inversion clade</taxon>
        <taxon>NPAAA clade</taxon>
        <taxon>indigoferoid/millettioid clade</taxon>
        <taxon>Phaseoleae</taxon>
        <taxon>Glycine</taxon>
        <taxon>Glycine subgen. Soja</taxon>
    </lineage>
</organism>
<dbReference type="PANTHER" id="PTHR45023">
    <property type="match status" value="1"/>
</dbReference>
<reference evidence="2 3" key="1">
    <citation type="journal article" date="2010" name="Nature">
        <title>Genome sequence of the palaeopolyploid soybean.</title>
        <authorList>
            <person name="Schmutz J."/>
            <person name="Cannon S.B."/>
            <person name="Schlueter J."/>
            <person name="Ma J."/>
            <person name="Mitros T."/>
            <person name="Nelson W."/>
            <person name="Hyten D.L."/>
            <person name="Song Q."/>
            <person name="Thelen J.J."/>
            <person name="Cheng J."/>
            <person name="Xu D."/>
            <person name="Hellsten U."/>
            <person name="May G.D."/>
            <person name="Yu Y."/>
            <person name="Sakurai T."/>
            <person name="Umezawa T."/>
            <person name="Bhattacharyya M.K."/>
            <person name="Sandhu D."/>
            <person name="Valliyodan B."/>
            <person name="Lindquist E."/>
            <person name="Peto M."/>
            <person name="Grant D."/>
            <person name="Shu S."/>
            <person name="Goodstein D."/>
            <person name="Barry K."/>
            <person name="Futrell-Griggs M."/>
            <person name="Abernathy B."/>
            <person name="Du J."/>
            <person name="Tian Z."/>
            <person name="Zhu L."/>
            <person name="Gill N."/>
            <person name="Joshi T."/>
            <person name="Libault M."/>
            <person name="Sethuraman A."/>
            <person name="Zhang X.-C."/>
            <person name="Shinozaki K."/>
            <person name="Nguyen H.T."/>
            <person name="Wing R.A."/>
            <person name="Cregan P."/>
            <person name="Specht J."/>
            <person name="Grimwood J."/>
            <person name="Rokhsar D."/>
            <person name="Stacey G."/>
            <person name="Shoemaker R.C."/>
            <person name="Jackson S.A."/>
        </authorList>
    </citation>
    <scope>NUCLEOTIDE SEQUENCE [LARGE SCALE GENOMIC DNA]</scope>
    <source>
        <strain evidence="3">cv. Williams 82</strain>
        <tissue evidence="2">Callus</tissue>
    </source>
</reference>
<dbReference type="FunCoup" id="A0A0R0JWI7">
    <property type="interactions" value="78"/>
</dbReference>
<dbReference type="EMBL" id="CM000839">
    <property type="protein sequence ID" value="KRH55844.1"/>
    <property type="molecule type" value="Genomic_DNA"/>
</dbReference>
<dbReference type="Proteomes" id="UP000008827">
    <property type="component" value="Chromosome 6"/>
</dbReference>
<gene>
    <name evidence="2" type="ORF">GLYMA_06G285600</name>
</gene>
<feature type="region of interest" description="Disordered" evidence="1">
    <location>
        <begin position="76"/>
        <end position="103"/>
    </location>
</feature>
<dbReference type="Gramene" id="KRH55844">
    <property type="protein sequence ID" value="KRH55844"/>
    <property type="gene ID" value="GLYMA_06G285600"/>
</dbReference>
<protein>
    <recommendedName>
        <fullName evidence="5">No apical meristem-associated C-terminal domain-containing protein</fullName>
    </recommendedName>
</protein>
<reference evidence="3" key="2">
    <citation type="submission" date="2018-02" db="UniProtKB">
        <authorList>
            <consortium name="EnsemblPlants"/>
        </authorList>
    </citation>
    <scope>IDENTIFICATION</scope>
    <source>
        <strain evidence="3">Williams 82</strain>
    </source>
</reference>
<dbReference type="STRING" id="3847.A0A0R0JWI7"/>
<dbReference type="InParanoid" id="A0A0R0JWI7"/>
<evidence type="ECO:0000313" key="4">
    <source>
        <dbReference type="Proteomes" id="UP000008827"/>
    </source>
</evidence>
<dbReference type="OrthoDB" id="1406386at2759"/>
<dbReference type="EnsemblPlants" id="KRH55844">
    <property type="protein sequence ID" value="KRH55844"/>
    <property type="gene ID" value="GLYMA_06G285600"/>
</dbReference>
<reference evidence="2" key="3">
    <citation type="submission" date="2018-07" db="EMBL/GenBank/DDBJ databases">
        <title>WGS assembly of Glycine max.</title>
        <authorList>
            <person name="Schmutz J."/>
            <person name="Cannon S."/>
            <person name="Schlueter J."/>
            <person name="Ma J."/>
            <person name="Mitros T."/>
            <person name="Nelson W."/>
            <person name="Hyten D."/>
            <person name="Song Q."/>
            <person name="Thelen J."/>
            <person name="Cheng J."/>
            <person name="Xu D."/>
            <person name="Hellsten U."/>
            <person name="May G."/>
            <person name="Yu Y."/>
            <person name="Sakurai T."/>
            <person name="Umezawa T."/>
            <person name="Bhattacharyya M."/>
            <person name="Sandhu D."/>
            <person name="Valliyodan B."/>
            <person name="Lindquist E."/>
            <person name="Peto M."/>
            <person name="Grant D."/>
            <person name="Shu S."/>
            <person name="Goodstein D."/>
            <person name="Barry K."/>
            <person name="Futrell-Griggs M."/>
            <person name="Abernathy B."/>
            <person name="Du J."/>
            <person name="Tian Z."/>
            <person name="Zhu L."/>
            <person name="Gill N."/>
            <person name="Joshi T."/>
            <person name="Libault M."/>
            <person name="Sethuraman A."/>
            <person name="Zhang X."/>
            <person name="Shinozaki K."/>
            <person name="Nguyen H."/>
            <person name="Wing R."/>
            <person name="Cregan P."/>
            <person name="Specht J."/>
            <person name="Grimwood J."/>
            <person name="Rokhsar D."/>
            <person name="Stacey G."/>
            <person name="Shoemaker R."/>
            <person name="Jackson S."/>
        </authorList>
    </citation>
    <scope>NUCLEOTIDE SEQUENCE</scope>
    <source>
        <tissue evidence="2">Callus</tissue>
    </source>
</reference>
<name>A0A0R0JWI7_SOYBN</name>
<proteinExistence type="predicted"/>
<evidence type="ECO:0000313" key="3">
    <source>
        <dbReference type="EnsemblPlants" id="KRH55844"/>
    </source>
</evidence>
<sequence length="355" mass="40914">MDPNQYNYQCYYSYLQNQSLPTMKILKIHRNMLCIDHPIPVKIFKIHHNMLCENSQNPPQYIMYPPPPHMWYMHPSSNVEPPTNGSSQNPQIYSQPSTPTNSNTCYRPSLSNIALSSNEIESPIGVDSIQLDEGDQNSCGKKSRTAFLVMEDVILDSIIGVNQTSKQYWTRIKNGYNNDDVRQSKQFCERSWILLKSRWNRIHPPVQKFNGCYKQVNKHRRSESSEKDVLANAHMIYSQDTGKKFEVEHAWLLLKDQPKLDAKFMSKCSKRTKVSAFGNYSSSSNPETRVEVEEYDMSLPMSCPIGQKAAKRKSKGKESPNTLNLSGIENVMKDKNMNISKLIQLKEAQERHLQE</sequence>
<accession>A0A0R0JWI7</accession>